<evidence type="ECO:0000313" key="2">
    <source>
        <dbReference type="EMBL" id="CUN80809.1"/>
    </source>
</evidence>
<dbReference type="RefSeq" id="WP_055263620.1">
    <property type="nucleotide sequence ID" value="NZ_CABIXQ010000003.1"/>
</dbReference>
<organism evidence="2 3">
    <name type="scientific">Clostridium disporicum</name>
    <dbReference type="NCBI Taxonomy" id="84024"/>
    <lineage>
        <taxon>Bacteria</taxon>
        <taxon>Bacillati</taxon>
        <taxon>Bacillota</taxon>
        <taxon>Clostridia</taxon>
        <taxon>Eubacteriales</taxon>
        <taxon>Clostridiaceae</taxon>
        <taxon>Clostridium</taxon>
    </lineage>
</organism>
<evidence type="ECO:0000313" key="3">
    <source>
        <dbReference type="Proteomes" id="UP000095594"/>
    </source>
</evidence>
<sequence length="84" mass="9424">MVNKSSKKLVLGALSAVAASVAAGVFVKKTMQNKGENKPEKEKKKKKSKNVYYTVSLNDIYNTYDDKTFSEEDMINEIKKETSL</sequence>
<dbReference type="Proteomes" id="UP000095594">
    <property type="component" value="Unassembled WGS sequence"/>
</dbReference>
<keyword evidence="1" id="KW-0732">Signal</keyword>
<feature type="signal peptide" evidence="1">
    <location>
        <begin position="1"/>
        <end position="23"/>
    </location>
</feature>
<gene>
    <name evidence="2" type="ORF">ERS852471_00515</name>
</gene>
<protein>
    <submittedName>
        <fullName evidence="2">Uncharacterized protein</fullName>
    </submittedName>
</protein>
<accession>A0A173ZYU9</accession>
<reference evidence="2 3" key="1">
    <citation type="submission" date="2015-09" db="EMBL/GenBank/DDBJ databases">
        <authorList>
            <consortium name="Pathogen Informatics"/>
        </authorList>
    </citation>
    <scope>NUCLEOTIDE SEQUENCE [LARGE SCALE GENOMIC DNA]</scope>
    <source>
        <strain evidence="2 3">2789STDY5834856</strain>
    </source>
</reference>
<feature type="chain" id="PRO_5039236419" evidence="1">
    <location>
        <begin position="24"/>
        <end position="84"/>
    </location>
</feature>
<evidence type="ECO:0000256" key="1">
    <source>
        <dbReference type="SAM" id="SignalP"/>
    </source>
</evidence>
<dbReference type="OrthoDB" id="1937913at2"/>
<dbReference type="AlphaFoldDB" id="A0A173ZYU9"/>
<proteinExistence type="predicted"/>
<name>A0A173ZYU9_9CLOT</name>
<dbReference type="EMBL" id="CYZX01000003">
    <property type="protein sequence ID" value="CUN80809.1"/>
    <property type="molecule type" value="Genomic_DNA"/>
</dbReference>